<dbReference type="WBParaSite" id="maker-PairedContig_77-snap-gene-1.18-mRNA-1">
    <property type="protein sequence ID" value="maker-PairedContig_77-snap-gene-1.18-mRNA-1"/>
    <property type="gene ID" value="maker-PairedContig_77-snap-gene-1.18"/>
</dbReference>
<protein>
    <submittedName>
        <fullName evidence="1">Uncharacterized protein</fullName>
    </submittedName>
</protein>
<organism evidence="1">
    <name type="scientific">Wuchereria bancrofti</name>
    <dbReference type="NCBI Taxonomy" id="6293"/>
    <lineage>
        <taxon>Eukaryota</taxon>
        <taxon>Metazoa</taxon>
        <taxon>Ecdysozoa</taxon>
        <taxon>Nematoda</taxon>
        <taxon>Chromadorea</taxon>
        <taxon>Rhabditida</taxon>
        <taxon>Spirurina</taxon>
        <taxon>Spiruromorpha</taxon>
        <taxon>Filarioidea</taxon>
        <taxon>Onchocercidae</taxon>
        <taxon>Wuchereria</taxon>
    </lineage>
</organism>
<evidence type="ECO:0000313" key="1">
    <source>
        <dbReference type="WBParaSite" id="maker-PairedContig_77-snap-gene-1.18-mRNA-1"/>
    </source>
</evidence>
<accession>A0A1I8EZT3</accession>
<proteinExistence type="predicted"/>
<name>A0A1I8EZT3_WUCBA</name>
<reference evidence="1" key="1">
    <citation type="submission" date="2016-11" db="UniProtKB">
        <authorList>
            <consortium name="WormBaseParasite"/>
        </authorList>
    </citation>
    <scope>IDENTIFICATION</scope>
    <source>
        <strain evidence="1">pt0022</strain>
    </source>
</reference>
<sequence length="218" mass="25725">MVIHDQHNHRGKDTFVMMDYRMCSKCIEHRGIVHEYQHISAYAQMLELKVRRCCELNNEQQLSAILFIGKSCDSDDYVIVVIINDQQSWEALRKEAEFSTDEEFIAELANEKNSLNMERSEYVQIKWIRPDEDGLTFEFCTLTLKLDTTWMYDIMNALLKERNIYYDNAIREEAVVASMERRLVLLGKKVEEMDDYRQNLSNTLISKFVAIQNEKVTS</sequence>
<dbReference type="AlphaFoldDB" id="A0A1I8EZT3"/>